<sequence length="344" mass="35936">MNAVPASLPPSGLPWFRLSRGAFDAGLLLALVALPLLAPGWQVDLVLKVLVLALFAVSLELLVGHTGLVSLGHAAFFGIGAYVPALLASDSEPGSLLLLGGAAMLAAAGYALAVGLLTLRSQGIYFIMVTLAFGQMAYHVAHDTKLAGGTDGIYLYLRPLLAVGSATLVDTEDRVQLYWLVLGTLVAAIGCLNLVLHSRFGRALAGVRVNETRMRATGYATYPYKVAIFVLAAVLAALAGFFQTVKDGFVSPESLSWHQSGAVLVMCILGGLGSLRGAVLGAVAFVGLQELFQSEALFGDFARHWQLGFGLAIIVCVALMPRGLVHLVGDAVKRLGRASDGGQP</sequence>
<feature type="transmembrane region" description="Helical" evidence="6">
    <location>
        <begin position="96"/>
        <end position="117"/>
    </location>
</feature>
<feature type="transmembrane region" description="Helical" evidence="6">
    <location>
        <begin position="307"/>
        <end position="325"/>
    </location>
</feature>
<evidence type="ECO:0000256" key="4">
    <source>
        <dbReference type="ARBA" id="ARBA00022989"/>
    </source>
</evidence>
<feature type="transmembrane region" description="Helical" evidence="6">
    <location>
        <begin position="262"/>
        <end position="286"/>
    </location>
</feature>
<organism evidence="7 8">
    <name type="scientific">Derxia gummosa DSM 723</name>
    <dbReference type="NCBI Taxonomy" id="1121388"/>
    <lineage>
        <taxon>Bacteria</taxon>
        <taxon>Pseudomonadati</taxon>
        <taxon>Pseudomonadota</taxon>
        <taxon>Betaproteobacteria</taxon>
        <taxon>Burkholderiales</taxon>
        <taxon>Alcaligenaceae</taxon>
        <taxon>Derxia</taxon>
    </lineage>
</organism>
<dbReference type="GO" id="GO:0015658">
    <property type="term" value="F:branched-chain amino acid transmembrane transporter activity"/>
    <property type="evidence" value="ECO:0007669"/>
    <property type="project" value="InterPro"/>
</dbReference>
<feature type="transmembrane region" description="Helical" evidence="6">
    <location>
        <begin position="123"/>
        <end position="141"/>
    </location>
</feature>
<keyword evidence="5 6" id="KW-0472">Membrane</keyword>
<reference evidence="8" key="5">
    <citation type="submission" date="2025-08" db="UniProtKB">
        <authorList>
            <consortium name="RefSeq"/>
        </authorList>
    </citation>
    <scope>IDENTIFICATION</scope>
</reference>
<evidence type="ECO:0000256" key="6">
    <source>
        <dbReference type="SAM" id="Phobius"/>
    </source>
</evidence>
<feature type="transmembrane region" description="Helical" evidence="6">
    <location>
        <begin position="45"/>
        <end position="64"/>
    </location>
</feature>
<dbReference type="PANTHER" id="PTHR30482:SF17">
    <property type="entry name" value="ABC TRANSPORTER ATP-BINDING PROTEIN"/>
    <property type="match status" value="1"/>
</dbReference>
<dbReference type="RefSeq" id="WP_084545052.1">
    <property type="nucleotide sequence ID" value="NZ_AXWS01000013.1"/>
</dbReference>
<evidence type="ECO:0000256" key="3">
    <source>
        <dbReference type="ARBA" id="ARBA00022692"/>
    </source>
</evidence>
<feature type="transmembrane region" description="Helical" evidence="6">
    <location>
        <begin position="222"/>
        <end position="242"/>
    </location>
</feature>
<comment type="subcellular location">
    <subcellularLocation>
        <location evidence="1">Cell membrane</location>
        <topology evidence="1">Multi-pass membrane protein</topology>
    </subcellularLocation>
</comment>
<feature type="transmembrane region" description="Helical" evidence="6">
    <location>
        <begin position="177"/>
        <end position="196"/>
    </location>
</feature>
<keyword evidence="2" id="KW-1003">Cell membrane</keyword>
<dbReference type="InterPro" id="IPR043428">
    <property type="entry name" value="LivM-like"/>
</dbReference>
<keyword evidence="3 6" id="KW-0812">Transmembrane</keyword>
<dbReference type="Proteomes" id="UP000675920">
    <property type="component" value="Unplaced"/>
</dbReference>
<dbReference type="CDD" id="cd06581">
    <property type="entry name" value="TM_PBP1_LivM_like"/>
    <property type="match status" value="1"/>
</dbReference>
<dbReference type="GO" id="GO:0005886">
    <property type="term" value="C:plasma membrane"/>
    <property type="evidence" value="ECO:0007669"/>
    <property type="project" value="UniProtKB-SubCell"/>
</dbReference>
<keyword evidence="4 6" id="KW-1133">Transmembrane helix</keyword>
<dbReference type="InterPro" id="IPR001851">
    <property type="entry name" value="ABC_transp_permease"/>
</dbReference>
<reference evidence="8" key="1">
    <citation type="journal article" date="2007" name="Curr. Opin. Struct. Biol.">
        <title>Structure and mechanism of ABC transporter proteins.</title>
        <authorList>
            <person name="Hollenstein K."/>
            <person name="Dawson R.J."/>
            <person name="Locher K.P."/>
        </authorList>
    </citation>
    <scope>NUCLEOTIDE SEQUENCE</scope>
</reference>
<evidence type="ECO:0000313" key="8">
    <source>
        <dbReference type="RefSeq" id="WP_084545052.1"/>
    </source>
</evidence>
<evidence type="ECO:0000256" key="2">
    <source>
        <dbReference type="ARBA" id="ARBA00022475"/>
    </source>
</evidence>
<keyword evidence="7" id="KW-1185">Reference proteome</keyword>
<feature type="transmembrane region" description="Helical" evidence="6">
    <location>
        <begin position="20"/>
        <end position="38"/>
    </location>
</feature>
<reference evidence="8" key="4">
    <citation type="journal article" date="2015" name="F1000Prime Rep">
        <title>Structure and mechanism of ABC transporters.</title>
        <authorList>
            <person name="Wilkens S."/>
        </authorList>
    </citation>
    <scope>NUCLEOTIDE SEQUENCE</scope>
</reference>
<reference evidence="8" key="2">
    <citation type="journal article" date="2008" name="Microbiol. Mol. Biol. Rev.">
        <title>Structure, function, and evolution of bacterial ATP-binding cassette systems.</title>
        <authorList>
            <person name="Davidson A.L."/>
            <person name="Dassa E."/>
            <person name="Orelle C."/>
            <person name="Chen J."/>
        </authorList>
    </citation>
    <scope>NUCLEOTIDE SEQUENCE</scope>
</reference>
<proteinExistence type="predicted"/>
<evidence type="ECO:0000256" key="1">
    <source>
        <dbReference type="ARBA" id="ARBA00004651"/>
    </source>
</evidence>
<dbReference type="Pfam" id="PF02653">
    <property type="entry name" value="BPD_transp_2"/>
    <property type="match status" value="1"/>
</dbReference>
<dbReference type="AlphaFoldDB" id="A0A8B6XBC9"/>
<evidence type="ECO:0000313" key="7">
    <source>
        <dbReference type="Proteomes" id="UP000675920"/>
    </source>
</evidence>
<name>A0A8B6XBC9_9BURK</name>
<dbReference type="OrthoDB" id="3460090at2"/>
<dbReference type="PANTHER" id="PTHR30482">
    <property type="entry name" value="HIGH-AFFINITY BRANCHED-CHAIN AMINO ACID TRANSPORT SYSTEM PERMEASE"/>
    <property type="match status" value="1"/>
</dbReference>
<evidence type="ECO:0000256" key="5">
    <source>
        <dbReference type="ARBA" id="ARBA00023136"/>
    </source>
</evidence>
<reference evidence="8" key="3">
    <citation type="journal article" date="2014" name="J. Gen. Physiol.">
        <title>Structural diversity of ABC transporters.</title>
        <authorList>
            <person name="ter Beek J."/>
            <person name="Guskov A."/>
            <person name="Slotboom D.J."/>
        </authorList>
    </citation>
    <scope>NUCLEOTIDE SEQUENCE</scope>
</reference>
<protein>
    <submittedName>
        <fullName evidence="8">Branched-chain amino acid ABC transporter permease</fullName>
    </submittedName>
</protein>
<accession>A0A8B6XBC9</accession>